<reference evidence="2" key="1">
    <citation type="submission" date="2023-03" db="EMBL/GenBank/DDBJ databases">
        <title>Actinorhabdospora filicis NBRC 111898.</title>
        <authorList>
            <person name="Ichikawa N."/>
            <person name="Sato H."/>
            <person name="Tonouchi N."/>
        </authorList>
    </citation>
    <scope>NUCLEOTIDE SEQUENCE</scope>
    <source>
        <strain evidence="2">NBRC 111898</strain>
    </source>
</reference>
<evidence type="ECO:0000313" key="2">
    <source>
        <dbReference type="EMBL" id="GLZ77433.1"/>
    </source>
</evidence>
<evidence type="ECO:0000313" key="3">
    <source>
        <dbReference type="Proteomes" id="UP001165079"/>
    </source>
</evidence>
<feature type="transmembrane region" description="Helical" evidence="1">
    <location>
        <begin position="120"/>
        <end position="137"/>
    </location>
</feature>
<accession>A0A9W6SJK4</accession>
<keyword evidence="3" id="KW-1185">Reference proteome</keyword>
<keyword evidence="1" id="KW-0812">Transmembrane</keyword>
<protein>
    <submittedName>
        <fullName evidence="2">Uncharacterized protein</fullName>
    </submittedName>
</protein>
<dbReference type="RefSeq" id="WP_285662539.1">
    <property type="nucleotide sequence ID" value="NZ_BSTX01000001.1"/>
</dbReference>
<comment type="caution">
    <text evidence="2">The sequence shown here is derived from an EMBL/GenBank/DDBJ whole genome shotgun (WGS) entry which is preliminary data.</text>
</comment>
<dbReference type="AlphaFoldDB" id="A0A9W6SJK4"/>
<organism evidence="2 3">
    <name type="scientific">Actinorhabdospora filicis</name>
    <dbReference type="NCBI Taxonomy" id="1785913"/>
    <lineage>
        <taxon>Bacteria</taxon>
        <taxon>Bacillati</taxon>
        <taxon>Actinomycetota</taxon>
        <taxon>Actinomycetes</taxon>
        <taxon>Micromonosporales</taxon>
        <taxon>Micromonosporaceae</taxon>
        <taxon>Actinorhabdospora</taxon>
    </lineage>
</organism>
<dbReference type="Proteomes" id="UP001165079">
    <property type="component" value="Unassembled WGS sequence"/>
</dbReference>
<keyword evidence="1" id="KW-1133">Transmembrane helix</keyword>
<proteinExistence type="predicted"/>
<evidence type="ECO:0000256" key="1">
    <source>
        <dbReference type="SAM" id="Phobius"/>
    </source>
</evidence>
<name>A0A9W6SJK4_9ACTN</name>
<gene>
    <name evidence="2" type="ORF">Afil01_22400</name>
</gene>
<dbReference type="EMBL" id="BSTX01000001">
    <property type="protein sequence ID" value="GLZ77433.1"/>
    <property type="molecule type" value="Genomic_DNA"/>
</dbReference>
<sequence>MSAYDDFVAFVHGKIHDLRREAHQVTGDDGLTDQLVVLALARLAARYQSTRDLDPAEAEQAAYDALAAETGPLLRGGDEPVDTGQSEYEESVHRAATPLELADAAWARGRRLRRRRWRRIVITLVIVALLLTFYQLASGVETPPEPDPHADDPTRTAYLMHEVDLLPSAPALARAPKWTDANPAIPSLPASITLEPNAPPVSGGTIDVITAAAQSVNGGPVYLIDSKGFTYLLDGYQPNLVASQSLKSALTKHAVAPGGKRILLAQDDAVVVVERDGTHRSYPVPLKEGAGAEVADASWYGDTAVLLTQRGGTALLDVTTGTWTTQPFQGTDAVPPTAIGPQLYTLTPGPLNQYGAYLDAVAWDLPTATATAAWKSEKHLATEATWISSFGTFGEMRRNLVAKECEVRDGGLDMPEGYGAAQDCLLIADVTTGAMTRALVRDSSHAVGVRSGFLGWLDDDVLLLSSMDAATASTLVLAWSLGTGELRLISSIGSMTALALAPGLARG</sequence>
<keyword evidence="1" id="KW-0472">Membrane</keyword>